<name>A0A0G2AVK0_9BACT</name>
<keyword evidence="1" id="KW-1133">Transmembrane helix</keyword>
<protein>
    <submittedName>
        <fullName evidence="2">Uncharacterized protein</fullName>
    </submittedName>
</protein>
<evidence type="ECO:0000313" key="2">
    <source>
        <dbReference type="EMBL" id="KKW45527.1"/>
    </source>
</evidence>
<feature type="transmembrane region" description="Helical" evidence="1">
    <location>
        <begin position="36"/>
        <end position="59"/>
    </location>
</feature>
<dbReference type="EMBL" id="LCSD01000044">
    <property type="protein sequence ID" value="KKW45527.1"/>
    <property type="molecule type" value="Genomic_DNA"/>
</dbReference>
<keyword evidence="1" id="KW-0812">Transmembrane</keyword>
<gene>
    <name evidence="2" type="ORF">UY98_C0044G0005</name>
</gene>
<comment type="caution">
    <text evidence="2">The sequence shown here is derived from an EMBL/GenBank/DDBJ whole genome shotgun (WGS) entry which is preliminary data.</text>
</comment>
<reference evidence="2 3" key="1">
    <citation type="journal article" date="2015" name="Nature">
        <title>rRNA introns, odd ribosomes, and small enigmatic genomes across a large radiation of phyla.</title>
        <authorList>
            <person name="Brown C.T."/>
            <person name="Hug L.A."/>
            <person name="Thomas B.C."/>
            <person name="Sharon I."/>
            <person name="Castelle C.J."/>
            <person name="Singh A."/>
            <person name="Wilkins M.J."/>
            <person name="Williams K.H."/>
            <person name="Banfield J.F."/>
        </authorList>
    </citation>
    <scope>NUCLEOTIDE SEQUENCE [LARGE SCALE GENOMIC DNA]</scope>
</reference>
<evidence type="ECO:0000313" key="3">
    <source>
        <dbReference type="Proteomes" id="UP000034789"/>
    </source>
</evidence>
<proteinExistence type="predicted"/>
<evidence type="ECO:0000256" key="1">
    <source>
        <dbReference type="SAM" id="Phobius"/>
    </source>
</evidence>
<organism evidence="2 3">
    <name type="scientific">Candidatus Kaiserbacteria bacterium GW2011_GWA2_58_9</name>
    <dbReference type="NCBI Taxonomy" id="1618672"/>
    <lineage>
        <taxon>Bacteria</taxon>
        <taxon>Candidatus Kaiseribacteriota</taxon>
    </lineage>
</organism>
<dbReference type="AlphaFoldDB" id="A0A0G2AVK0"/>
<accession>A0A0G2AVK0</accession>
<dbReference type="Proteomes" id="UP000034789">
    <property type="component" value="Unassembled WGS sequence"/>
</dbReference>
<sequence length="134" mass="14717">MKNRKQFIVHSLQKMRRVLLPAVNCQLSTVNSQKGFTLLLAALVSSIVLALGTSIFQLAQKELTLSSIGRDSQFAFYAADSGAECALYWDVRYQRFPTSTPASVGLVHADGFSTNCGAVESSPRALQRSVELRY</sequence>
<keyword evidence="1" id="KW-0472">Membrane</keyword>